<dbReference type="AlphaFoldDB" id="A3D5U8"/>
<dbReference type="STRING" id="325240.Sbal_2618"/>
<feature type="transmembrane region" description="Helical" evidence="6">
    <location>
        <begin position="135"/>
        <end position="163"/>
    </location>
</feature>
<feature type="transmembrane region" description="Helical" evidence="6">
    <location>
        <begin position="63"/>
        <end position="91"/>
    </location>
</feature>
<reference evidence="7 8" key="1">
    <citation type="submission" date="2007-02" db="EMBL/GenBank/DDBJ databases">
        <title>Complete sequence of chromosome of Shewanella baltica OS155.</title>
        <authorList>
            <consortium name="US DOE Joint Genome Institute"/>
            <person name="Copeland A."/>
            <person name="Lucas S."/>
            <person name="Lapidus A."/>
            <person name="Barry K."/>
            <person name="Detter J.C."/>
            <person name="Glavina del Rio T."/>
            <person name="Hammon N."/>
            <person name="Israni S."/>
            <person name="Dalin E."/>
            <person name="Tice H."/>
            <person name="Pitluck S."/>
            <person name="Sims D.R."/>
            <person name="Brettin T."/>
            <person name="Bruce D."/>
            <person name="Han C."/>
            <person name="Tapia R."/>
            <person name="Brainard J."/>
            <person name="Schmutz J."/>
            <person name="Larimer F."/>
            <person name="Land M."/>
            <person name="Hauser L."/>
            <person name="Kyrpides N."/>
            <person name="Mikhailova N."/>
            <person name="Brettar I."/>
            <person name="Klappenbach J."/>
            <person name="Konstantinidis K."/>
            <person name="Rodrigues J."/>
            <person name="Tiedje J."/>
            <person name="Richardson P."/>
        </authorList>
    </citation>
    <scope>NUCLEOTIDE SEQUENCE [LARGE SCALE GENOMIC DNA]</scope>
    <source>
        <strain evidence="8">OS155 / ATCC BAA-1091</strain>
    </source>
</reference>
<feature type="transmembrane region" description="Helical" evidence="6">
    <location>
        <begin position="169"/>
        <end position="190"/>
    </location>
</feature>
<accession>A3D5U8</accession>
<comment type="subcellular location">
    <subcellularLocation>
        <location evidence="1">Cell membrane</location>
        <topology evidence="1">Multi-pass membrane protein</topology>
    </subcellularLocation>
</comment>
<keyword evidence="4 6" id="KW-1133">Transmembrane helix</keyword>
<evidence type="ECO:0000313" key="8">
    <source>
        <dbReference type="Proteomes" id="UP000001557"/>
    </source>
</evidence>
<dbReference type="KEGG" id="sbl:Sbal_2618"/>
<sequence>MAKPAVFITLSAFPSSPKTDQTMPDFALLAVFIPTFFFVSITPGMCMTLAMTLGMSIGVRRTLWMMLGELVGVALVATAAVMGVASIMLNYPEVFQIFKWVGGIYLGFIGVQMWRARGKMAMLSDDDTNPRASNLTLISQGFITAIANPKGWAFMVSLLPPFINAERDVAPQLLALLSIIMVTEFTSMLAYASGGKSLRIFLSRGDNIRWLNRIAGSLMIGVGVWLAMS</sequence>
<keyword evidence="2" id="KW-1003">Cell membrane</keyword>
<evidence type="ECO:0000256" key="1">
    <source>
        <dbReference type="ARBA" id="ARBA00004651"/>
    </source>
</evidence>
<evidence type="ECO:0000256" key="4">
    <source>
        <dbReference type="ARBA" id="ARBA00022989"/>
    </source>
</evidence>
<dbReference type="PANTHER" id="PTHR30086:SF5">
    <property type="entry name" value="HOMOGENTISATE EXPORT PROTEIN"/>
    <property type="match status" value="1"/>
</dbReference>
<dbReference type="GO" id="GO:0005886">
    <property type="term" value="C:plasma membrane"/>
    <property type="evidence" value="ECO:0007669"/>
    <property type="project" value="UniProtKB-SubCell"/>
</dbReference>
<dbReference type="PANTHER" id="PTHR30086">
    <property type="entry name" value="ARGININE EXPORTER PROTEIN ARGO"/>
    <property type="match status" value="1"/>
</dbReference>
<dbReference type="EMBL" id="CP000563">
    <property type="protein sequence ID" value="ABN62111.1"/>
    <property type="molecule type" value="Genomic_DNA"/>
</dbReference>
<evidence type="ECO:0000256" key="5">
    <source>
        <dbReference type="ARBA" id="ARBA00023136"/>
    </source>
</evidence>
<evidence type="ECO:0000256" key="2">
    <source>
        <dbReference type="ARBA" id="ARBA00022475"/>
    </source>
</evidence>
<dbReference type="Pfam" id="PF01810">
    <property type="entry name" value="LysE"/>
    <property type="match status" value="1"/>
</dbReference>
<keyword evidence="3 6" id="KW-0812">Transmembrane</keyword>
<dbReference type="InterPro" id="IPR001123">
    <property type="entry name" value="LeuE-type"/>
</dbReference>
<evidence type="ECO:0000256" key="3">
    <source>
        <dbReference type="ARBA" id="ARBA00022692"/>
    </source>
</evidence>
<keyword evidence="8" id="KW-1185">Reference proteome</keyword>
<evidence type="ECO:0000256" key="6">
    <source>
        <dbReference type="SAM" id="Phobius"/>
    </source>
</evidence>
<name>A3D5U8_SHEB5</name>
<feature type="transmembrane region" description="Helical" evidence="6">
    <location>
        <begin position="27"/>
        <end position="51"/>
    </location>
</feature>
<gene>
    <name evidence="7" type="ordered locus">Sbal_2618</name>
</gene>
<proteinExistence type="predicted"/>
<dbReference type="HOGENOM" id="CLU_079569_2_0_6"/>
<dbReference type="Proteomes" id="UP000001557">
    <property type="component" value="Chromosome"/>
</dbReference>
<feature type="transmembrane region" description="Helical" evidence="6">
    <location>
        <begin position="97"/>
        <end position="114"/>
    </location>
</feature>
<keyword evidence="5 6" id="KW-0472">Membrane</keyword>
<protein>
    <submittedName>
        <fullName evidence="7">Lysine exporter protein (LYSE/YGGA)</fullName>
    </submittedName>
</protein>
<dbReference type="PIRSF" id="PIRSF006324">
    <property type="entry name" value="LeuE"/>
    <property type="match status" value="1"/>
</dbReference>
<organism evidence="7 8">
    <name type="scientific">Shewanella baltica (strain OS155 / ATCC BAA-1091)</name>
    <dbReference type="NCBI Taxonomy" id="325240"/>
    <lineage>
        <taxon>Bacteria</taxon>
        <taxon>Pseudomonadati</taxon>
        <taxon>Pseudomonadota</taxon>
        <taxon>Gammaproteobacteria</taxon>
        <taxon>Alteromonadales</taxon>
        <taxon>Shewanellaceae</taxon>
        <taxon>Shewanella</taxon>
    </lineage>
</organism>
<evidence type="ECO:0000313" key="7">
    <source>
        <dbReference type="EMBL" id="ABN62111.1"/>
    </source>
</evidence>
<dbReference type="GO" id="GO:0042970">
    <property type="term" value="F:homoserine transmembrane transporter activity"/>
    <property type="evidence" value="ECO:0007669"/>
    <property type="project" value="TreeGrafter"/>
</dbReference>
<feature type="transmembrane region" description="Helical" evidence="6">
    <location>
        <begin position="210"/>
        <end position="228"/>
    </location>
</feature>